<keyword evidence="6" id="KW-1185">Reference proteome</keyword>
<dbReference type="GO" id="GO:0019901">
    <property type="term" value="F:protein kinase binding"/>
    <property type="evidence" value="ECO:0007669"/>
    <property type="project" value="TreeGrafter"/>
</dbReference>
<dbReference type="EMBL" id="REGN01011015">
    <property type="protein sequence ID" value="RMZ98038.1"/>
    <property type="molecule type" value="Genomic_DNA"/>
</dbReference>
<comment type="caution">
    <text evidence="5">The sequence shown here is derived from an EMBL/GenBank/DDBJ whole genome shotgun (WGS) entry which is preliminary data.</text>
</comment>
<dbReference type="GO" id="GO:0005737">
    <property type="term" value="C:cytoplasm"/>
    <property type="evidence" value="ECO:0007669"/>
    <property type="project" value="TreeGrafter"/>
</dbReference>
<evidence type="ECO:0000256" key="3">
    <source>
        <dbReference type="ARBA" id="ARBA00040010"/>
    </source>
</evidence>
<dbReference type="GO" id="GO:0016301">
    <property type="term" value="F:kinase activity"/>
    <property type="evidence" value="ECO:0007669"/>
    <property type="project" value="UniProtKB-KW"/>
</dbReference>
<evidence type="ECO:0000313" key="6">
    <source>
        <dbReference type="Proteomes" id="UP000276133"/>
    </source>
</evidence>
<dbReference type="GO" id="GO:0007165">
    <property type="term" value="P:signal transduction"/>
    <property type="evidence" value="ECO:0007669"/>
    <property type="project" value="TreeGrafter"/>
</dbReference>
<reference evidence="5 6" key="1">
    <citation type="journal article" date="2018" name="Sci. Rep.">
        <title>Genomic signatures of local adaptation to the degree of environmental predictability in rotifers.</title>
        <authorList>
            <person name="Franch-Gras L."/>
            <person name="Hahn C."/>
            <person name="Garcia-Roger E.M."/>
            <person name="Carmona M.J."/>
            <person name="Serra M."/>
            <person name="Gomez A."/>
        </authorList>
    </citation>
    <scope>NUCLEOTIDE SEQUENCE [LARGE SCALE GENOMIC DNA]</scope>
    <source>
        <strain evidence="5">HYR1</strain>
    </source>
</reference>
<protein>
    <recommendedName>
        <fullName evidence="3">5'-AMP-activated protein kinase subunit beta-1</fullName>
    </recommendedName>
</protein>
<dbReference type="InterPro" id="IPR006828">
    <property type="entry name" value="ASC_dom"/>
</dbReference>
<evidence type="ECO:0000313" key="5">
    <source>
        <dbReference type="EMBL" id="RMZ98038.1"/>
    </source>
</evidence>
<dbReference type="Gene3D" id="2.60.40.10">
    <property type="entry name" value="Immunoglobulins"/>
    <property type="match status" value="1"/>
</dbReference>
<dbReference type="Gene3D" id="6.20.250.60">
    <property type="match status" value="1"/>
</dbReference>
<dbReference type="PANTHER" id="PTHR10343:SF84">
    <property type="entry name" value="5'-AMP-ACTIVATED PROTEIN KINASE SUBUNIT BETA-1"/>
    <property type="match status" value="1"/>
</dbReference>
<dbReference type="SUPFAM" id="SSF81296">
    <property type="entry name" value="E set domains"/>
    <property type="match status" value="1"/>
</dbReference>
<dbReference type="OrthoDB" id="531008at2759"/>
<comment type="similarity">
    <text evidence="1">Belongs to the 5'-AMP-activated protein kinase beta subunit family.</text>
</comment>
<dbReference type="Proteomes" id="UP000276133">
    <property type="component" value="Unassembled WGS sequence"/>
</dbReference>
<accession>A0A3M7PG73</accession>
<dbReference type="AlphaFoldDB" id="A0A3M7PG73"/>
<evidence type="ECO:0000256" key="1">
    <source>
        <dbReference type="ARBA" id="ARBA00010926"/>
    </source>
</evidence>
<feature type="domain" description="Association with the SNF1 complex (ASC)" evidence="4">
    <location>
        <begin position="196"/>
        <end position="287"/>
    </location>
</feature>
<dbReference type="Pfam" id="PF04739">
    <property type="entry name" value="AMPKBI"/>
    <property type="match status" value="1"/>
</dbReference>
<name>A0A3M7PG73_BRAPC</name>
<organism evidence="5 6">
    <name type="scientific">Brachionus plicatilis</name>
    <name type="common">Marine rotifer</name>
    <name type="synonym">Brachionus muelleri</name>
    <dbReference type="NCBI Taxonomy" id="10195"/>
    <lineage>
        <taxon>Eukaryota</taxon>
        <taxon>Metazoa</taxon>
        <taxon>Spiralia</taxon>
        <taxon>Gnathifera</taxon>
        <taxon>Rotifera</taxon>
        <taxon>Eurotatoria</taxon>
        <taxon>Monogononta</taxon>
        <taxon>Pseudotrocha</taxon>
        <taxon>Ploima</taxon>
        <taxon>Brachionidae</taxon>
        <taxon>Brachionus</taxon>
    </lineage>
</organism>
<dbReference type="PANTHER" id="PTHR10343">
    <property type="entry name" value="5'-AMP-ACTIVATED PROTEIN KINASE , BETA SUBUNIT"/>
    <property type="match status" value="1"/>
</dbReference>
<evidence type="ECO:0000256" key="2">
    <source>
        <dbReference type="ARBA" id="ARBA00025180"/>
    </source>
</evidence>
<dbReference type="Pfam" id="PF16561">
    <property type="entry name" value="AMPK1_CBM"/>
    <property type="match status" value="1"/>
</dbReference>
<comment type="function">
    <text evidence="2">Non-catalytic subunit of AMP-activated protein kinase (AMPK), an energy sensor protein kinase that plays a key role in regulating cellular energy metabolism. In response to reduction of intracellular ATP levels, AMPK activates energy-producing pathways and inhibits energy-consuming processes: inhibits protein, carbohydrate and lipid biosynthesis, as well as cell growth and proliferation. AMPK acts via direct phosphorylation of metabolic enzymes, and by longer-term effects via phosphorylation of transcription regulators. Also acts as a regulator of cellular polarity by remodeling the actin cytoskeleton; probably by indirectly activating myosin. Beta non-catalytic subunit acts as a scaffold on which the AMPK complex assembles, via its C-terminus that bridges alpha (PRKAA1 or PRKAA2) and gamma subunits (PRKAG1, PRKAG2 or PRKAG3).</text>
</comment>
<dbReference type="GO" id="GO:0005634">
    <property type="term" value="C:nucleus"/>
    <property type="evidence" value="ECO:0007669"/>
    <property type="project" value="TreeGrafter"/>
</dbReference>
<dbReference type="CDD" id="cd02859">
    <property type="entry name" value="E_set_AMPKbeta_like_N"/>
    <property type="match status" value="1"/>
</dbReference>
<dbReference type="SMART" id="SM01010">
    <property type="entry name" value="AMPKBI"/>
    <property type="match status" value="1"/>
</dbReference>
<dbReference type="InterPro" id="IPR014756">
    <property type="entry name" value="Ig_E-set"/>
</dbReference>
<dbReference type="STRING" id="10195.A0A3M7PG73"/>
<proteinExistence type="inferred from homology"/>
<dbReference type="InterPro" id="IPR013783">
    <property type="entry name" value="Ig-like_fold"/>
</dbReference>
<dbReference type="InterPro" id="IPR037256">
    <property type="entry name" value="ASC_dom_sf"/>
</dbReference>
<dbReference type="SUPFAM" id="SSF160219">
    <property type="entry name" value="AMPKBI-like"/>
    <property type="match status" value="1"/>
</dbReference>
<dbReference type="InterPro" id="IPR050827">
    <property type="entry name" value="CRP1_MDG1_kinase"/>
</dbReference>
<sequence>MGQTSHKQMRNDYLRNPHINAQTSSNSGYNPSMDFSYPSDEMIEDEDISIGPTIGARSPNSPTKNIPIFNFPNQNHTRNESANKKLPVVFKYSGKFAKDVYLIGTFTGWKEKLQMIKSDGDYMLIVELPEGEHQYKFVVDGKWEYDANQASIDDNFNGKNNIVTVRKTDFEVMDALEIDSIAPIGQKSNQSNDDLSKSPPGEYTDELPVRGLHSMSIDKPPYLPPQLLNIVLNKDTSARCEPALLPEPNHVMLKHLYALSIRDGVMVLSSTYRFKQKFVTTCFYKPI</sequence>
<dbReference type="InterPro" id="IPR032640">
    <property type="entry name" value="AMPK1_CBM"/>
</dbReference>
<keyword evidence="5" id="KW-0808">Transferase</keyword>
<keyword evidence="5" id="KW-0418">Kinase</keyword>
<gene>
    <name evidence="5" type="ORF">BpHYR1_024876</name>
</gene>
<evidence type="ECO:0000259" key="4">
    <source>
        <dbReference type="SMART" id="SM01010"/>
    </source>
</evidence>
<dbReference type="GO" id="GO:0031588">
    <property type="term" value="C:nucleotide-activated protein kinase complex"/>
    <property type="evidence" value="ECO:0007669"/>
    <property type="project" value="TreeGrafter"/>
</dbReference>